<keyword evidence="3" id="KW-1185">Reference proteome</keyword>
<reference evidence="2" key="1">
    <citation type="submission" date="2021-05" db="EMBL/GenBank/DDBJ databases">
        <title>Molecular characterization for Shewanella algae harboring chromosomal blaOXA-55-like strains isolated from clinical and environment sample.</title>
        <authorList>
            <person name="Ohama Y."/>
            <person name="Aoki K."/>
            <person name="Harada S."/>
            <person name="Moriya K."/>
            <person name="Ishii Y."/>
            <person name="Tateda K."/>
        </authorList>
    </citation>
    <scope>NUCLEOTIDE SEQUENCE</scope>
    <source>
        <strain evidence="2">JCM 11563</strain>
    </source>
</reference>
<dbReference type="PROSITE" id="PS51257">
    <property type="entry name" value="PROKAR_LIPOPROTEIN"/>
    <property type="match status" value="1"/>
</dbReference>
<dbReference type="RefSeq" id="WP_220783399.1">
    <property type="nucleotide sequence ID" value="NZ_BPEY01000163.1"/>
</dbReference>
<dbReference type="NCBIfam" id="TIGR02747">
    <property type="entry name" value="TraV"/>
    <property type="match status" value="1"/>
</dbReference>
<name>A0ABQ4PRI1_9GAMM</name>
<proteinExistence type="predicted"/>
<dbReference type="InterPro" id="IPR014118">
    <property type="entry name" value="T4SS_TraV"/>
</dbReference>
<dbReference type="Proteomes" id="UP000887104">
    <property type="component" value="Unassembled WGS sequence"/>
</dbReference>
<evidence type="ECO:0008006" key="4">
    <source>
        <dbReference type="Google" id="ProtNLM"/>
    </source>
</evidence>
<gene>
    <name evidence="2" type="ORF">TUM4438_44370</name>
</gene>
<accession>A0ABQ4PRI1</accession>
<evidence type="ECO:0000313" key="2">
    <source>
        <dbReference type="EMBL" id="GIU52217.1"/>
    </source>
</evidence>
<feature type="signal peptide" evidence="1">
    <location>
        <begin position="1"/>
        <end position="20"/>
    </location>
</feature>
<sequence length="172" mass="19289">MNKLSLLLPLTLLFSGCAVMNEDFSCDTVDGISGCVTMNGMHTMIDEGQYRTDQHGNVIKQEAPSLVTDSNIDTFPTETTTTKREFDRQGHVVNETTVTIPLQVNPLFSQNTPLNAPFSGTPYRVQEQVRELIIFPYEDKDGNYHDTAVMHIVITPSHWQRLSTSAIKRSVK</sequence>
<protein>
    <recommendedName>
        <fullName evidence="4">Type IV conjugative transfer system protein TraV</fullName>
    </recommendedName>
</protein>
<evidence type="ECO:0000313" key="3">
    <source>
        <dbReference type="Proteomes" id="UP000887104"/>
    </source>
</evidence>
<evidence type="ECO:0000256" key="1">
    <source>
        <dbReference type="SAM" id="SignalP"/>
    </source>
</evidence>
<organism evidence="2 3">
    <name type="scientific">Shewanella sairae</name>
    <dbReference type="NCBI Taxonomy" id="190310"/>
    <lineage>
        <taxon>Bacteria</taxon>
        <taxon>Pseudomonadati</taxon>
        <taxon>Pseudomonadota</taxon>
        <taxon>Gammaproteobacteria</taxon>
        <taxon>Alteromonadales</taxon>
        <taxon>Shewanellaceae</taxon>
        <taxon>Shewanella</taxon>
    </lineage>
</organism>
<dbReference type="EMBL" id="BPEY01000163">
    <property type="protein sequence ID" value="GIU52217.1"/>
    <property type="molecule type" value="Genomic_DNA"/>
</dbReference>
<comment type="caution">
    <text evidence="2">The sequence shown here is derived from an EMBL/GenBank/DDBJ whole genome shotgun (WGS) entry which is preliminary data.</text>
</comment>
<feature type="chain" id="PRO_5045126168" description="Type IV conjugative transfer system protein TraV" evidence="1">
    <location>
        <begin position="21"/>
        <end position="172"/>
    </location>
</feature>
<keyword evidence="1" id="KW-0732">Signal</keyword>
<dbReference type="Pfam" id="PF09676">
    <property type="entry name" value="TraV"/>
    <property type="match status" value="1"/>
</dbReference>